<dbReference type="GO" id="GO:0004034">
    <property type="term" value="F:aldose 1-epimerase activity"/>
    <property type="evidence" value="ECO:0007669"/>
    <property type="project" value="TreeGrafter"/>
</dbReference>
<dbReference type="Gene3D" id="2.70.98.10">
    <property type="match status" value="1"/>
</dbReference>
<dbReference type="RefSeq" id="WP_046769339.1">
    <property type="nucleotide sequence ID" value="NZ_KQ061232.1"/>
</dbReference>
<dbReference type="InterPro" id="IPR011013">
    <property type="entry name" value="Gal_mutarotase_sf_dom"/>
</dbReference>
<sequence length="303" mass="32370">MSPSGTQVELRHGDYSAVVTEVGATLRELRHGDRPLVAGFGADEIRPNFRGAVLAPWPNRIADGVYTFDGQERQLPLTEPTRGNALHGLVAWVRWDVLEQDAAAATFGHSLVPFTGYPHPLDLRVRYALDDAGLHWTVTATNTGSGPAPYGTGPHPYLVAGAGRVDDWSLELPAAEYLAVTPDRLLPVDVEKVESAGFDFRSPRVLGDLFIDHAFTSLATDADGVARVLVRAAGGGGVECSWVAAECPWVQIHTADRPGEPGDRIGLAVEPMTCPPDAFNSGTDLVVLAPGQTHQTTWTIAAL</sequence>
<dbReference type="PANTHER" id="PTHR10091">
    <property type="entry name" value="ALDOSE-1-EPIMERASE"/>
    <property type="match status" value="1"/>
</dbReference>
<dbReference type="STRING" id="419479.SAMN04488563_2167"/>
<name>A0A1H2J0K9_9ACTN</name>
<protein>
    <submittedName>
        <fullName evidence="1">Aldose 1-epimerase</fullName>
    </submittedName>
</protein>
<dbReference type="Proteomes" id="UP000182977">
    <property type="component" value="Chromosome I"/>
</dbReference>
<dbReference type="AlphaFoldDB" id="A0A1H2J0K9"/>
<dbReference type="Pfam" id="PF01263">
    <property type="entry name" value="Aldose_epim"/>
    <property type="match status" value="1"/>
</dbReference>
<dbReference type="PANTHER" id="PTHR10091:SF0">
    <property type="entry name" value="GALACTOSE MUTAROTASE"/>
    <property type="match status" value="1"/>
</dbReference>
<reference evidence="2" key="1">
    <citation type="submission" date="2016-10" db="EMBL/GenBank/DDBJ databases">
        <authorList>
            <person name="Varghese N."/>
            <person name="Submissions S."/>
        </authorList>
    </citation>
    <scope>NUCLEOTIDE SEQUENCE [LARGE SCALE GENOMIC DNA]</scope>
    <source>
        <strain evidence="2">DSM 45079</strain>
    </source>
</reference>
<accession>A0A1H2J0K9</accession>
<dbReference type="EMBL" id="LT629791">
    <property type="protein sequence ID" value="SDU49696.1"/>
    <property type="molecule type" value="Genomic_DNA"/>
</dbReference>
<dbReference type="InterPro" id="IPR037480">
    <property type="entry name" value="YihR-like"/>
</dbReference>
<dbReference type="CDD" id="cd09022">
    <property type="entry name" value="Aldose_epim_Ec_YihR"/>
    <property type="match status" value="1"/>
</dbReference>
<dbReference type="GO" id="GO:0033499">
    <property type="term" value="P:galactose catabolic process via UDP-galactose, Leloir pathway"/>
    <property type="evidence" value="ECO:0007669"/>
    <property type="project" value="TreeGrafter"/>
</dbReference>
<dbReference type="InterPro" id="IPR014718">
    <property type="entry name" value="GH-type_carb-bd"/>
</dbReference>
<evidence type="ECO:0000313" key="2">
    <source>
        <dbReference type="Proteomes" id="UP000182977"/>
    </source>
</evidence>
<dbReference type="GO" id="GO:0030246">
    <property type="term" value="F:carbohydrate binding"/>
    <property type="evidence" value="ECO:0007669"/>
    <property type="project" value="InterPro"/>
</dbReference>
<dbReference type="OrthoDB" id="4739604at2"/>
<organism evidence="1 2">
    <name type="scientific">Jiangella alkaliphila</name>
    <dbReference type="NCBI Taxonomy" id="419479"/>
    <lineage>
        <taxon>Bacteria</taxon>
        <taxon>Bacillati</taxon>
        <taxon>Actinomycetota</taxon>
        <taxon>Actinomycetes</taxon>
        <taxon>Jiangellales</taxon>
        <taxon>Jiangellaceae</taxon>
        <taxon>Jiangella</taxon>
    </lineage>
</organism>
<evidence type="ECO:0000313" key="1">
    <source>
        <dbReference type="EMBL" id="SDU49696.1"/>
    </source>
</evidence>
<keyword evidence="2" id="KW-1185">Reference proteome</keyword>
<dbReference type="InterPro" id="IPR008183">
    <property type="entry name" value="Aldose_1/G6P_1-epimerase"/>
</dbReference>
<dbReference type="SUPFAM" id="SSF74650">
    <property type="entry name" value="Galactose mutarotase-like"/>
    <property type="match status" value="1"/>
</dbReference>
<dbReference type="GO" id="GO:0006006">
    <property type="term" value="P:glucose metabolic process"/>
    <property type="evidence" value="ECO:0007669"/>
    <property type="project" value="TreeGrafter"/>
</dbReference>
<gene>
    <name evidence="1" type="ORF">SAMN04488563_2167</name>
</gene>
<proteinExistence type="predicted"/>